<keyword evidence="1" id="KW-1133">Transmembrane helix</keyword>
<keyword evidence="1" id="KW-0812">Transmembrane</keyword>
<keyword evidence="3" id="KW-1185">Reference proteome</keyword>
<proteinExistence type="predicted"/>
<protein>
    <submittedName>
        <fullName evidence="2">Uncharacterized protein</fullName>
    </submittedName>
</protein>
<feature type="transmembrane region" description="Helical" evidence="1">
    <location>
        <begin position="42"/>
        <end position="60"/>
    </location>
</feature>
<dbReference type="STRING" id="1351755.CCH01_00960"/>
<name>S6EU48_9CLOT</name>
<evidence type="ECO:0000256" key="1">
    <source>
        <dbReference type="SAM" id="Phobius"/>
    </source>
</evidence>
<dbReference type="EMBL" id="LT799839">
    <property type="protein sequence ID" value="SLK10636.1"/>
    <property type="molecule type" value="Genomic_DNA"/>
</dbReference>
<organism evidence="2 3">
    <name type="scientific">Clostridium chauvoei JF4335</name>
    <dbReference type="NCBI Taxonomy" id="1351755"/>
    <lineage>
        <taxon>Bacteria</taxon>
        <taxon>Bacillati</taxon>
        <taxon>Bacillota</taxon>
        <taxon>Clostridia</taxon>
        <taxon>Eubacteriales</taxon>
        <taxon>Clostridiaceae</taxon>
        <taxon>Clostridium</taxon>
    </lineage>
</organism>
<dbReference type="AlphaFoldDB" id="S6EU48"/>
<evidence type="ECO:0000313" key="3">
    <source>
        <dbReference type="Proteomes" id="UP000190476"/>
    </source>
</evidence>
<dbReference type="RefSeq" id="WP_021876718.1">
    <property type="nucleotide sequence ID" value="NZ_CBML010000007.1"/>
</dbReference>
<accession>S6EU48</accession>
<gene>
    <name evidence="2" type="ORF">CCH01_00960</name>
</gene>
<evidence type="ECO:0000313" key="2">
    <source>
        <dbReference type="EMBL" id="SLK10636.1"/>
    </source>
</evidence>
<feature type="transmembrane region" description="Helical" evidence="1">
    <location>
        <begin position="20"/>
        <end position="36"/>
    </location>
</feature>
<dbReference type="Proteomes" id="UP000190476">
    <property type="component" value="Chromosome I"/>
</dbReference>
<sequence>MRENIDMLYLSDEEIKKMAINLAYGIGLGVFIGIFIDNVLLGFSLGGVISILVSLSVCFIRKILTYNLKKKEVN</sequence>
<keyword evidence="1" id="KW-0472">Membrane</keyword>
<dbReference type="GeneID" id="66300318"/>
<reference evidence="3" key="1">
    <citation type="submission" date="2017-03" db="EMBL/GenBank/DDBJ databases">
        <authorList>
            <person name="Falquet L."/>
            <person name="Falquet L."/>
        </authorList>
    </citation>
    <scope>NUCLEOTIDE SEQUENCE [LARGE SCALE GENOMIC DNA]</scope>
</reference>